<dbReference type="CDD" id="cd03139">
    <property type="entry name" value="GATase1_PfpI_2"/>
    <property type="match status" value="1"/>
</dbReference>
<keyword evidence="3" id="KW-1185">Reference proteome</keyword>
<proteinExistence type="predicted"/>
<dbReference type="InterPro" id="IPR029062">
    <property type="entry name" value="Class_I_gatase-like"/>
</dbReference>
<sequence>MTQLAIVTYPGMTALDAVGPYEVLRGLPGIEFRFVWHESGPITTDSGALILGATHSFEETPTPDIALIGGSTIATMATAGDPAVLEWLRAVHRTTTWTTSVCSGSLILAAAGLLDGKAATGHWAAQGALAGLGARPQRGERIVRDGKIVTAAGVSAGIELGLWLINEIAGRERAEAAQLAIEYDPHPPFDCGHPSKATARTKAVAAVLGKDMVGARAIGGEFVAGSKVMWTSAIRRARARRR</sequence>
<dbReference type="EMBL" id="CP046172">
    <property type="protein sequence ID" value="QIS15453.1"/>
    <property type="molecule type" value="Genomic_DNA"/>
</dbReference>
<dbReference type="KEGG" id="nah:F5544_38135"/>
<dbReference type="SUPFAM" id="SSF52317">
    <property type="entry name" value="Class I glutamine amidotransferase-like"/>
    <property type="match status" value="1"/>
</dbReference>
<evidence type="ECO:0000313" key="2">
    <source>
        <dbReference type="EMBL" id="QIS15453.1"/>
    </source>
</evidence>
<dbReference type="InterPro" id="IPR052158">
    <property type="entry name" value="INH-QAR"/>
</dbReference>
<evidence type="ECO:0000313" key="3">
    <source>
        <dbReference type="Proteomes" id="UP000503540"/>
    </source>
</evidence>
<dbReference type="AlphaFoldDB" id="A0A6G9YRC6"/>
<dbReference type="PANTHER" id="PTHR43130:SF2">
    <property type="entry name" value="DJ-1_PFPI DOMAIN-CONTAINING PROTEIN"/>
    <property type="match status" value="1"/>
</dbReference>
<dbReference type="GO" id="GO:0006355">
    <property type="term" value="P:regulation of DNA-templated transcription"/>
    <property type="evidence" value="ECO:0007669"/>
    <property type="project" value="TreeGrafter"/>
</dbReference>
<dbReference type="InterPro" id="IPR002818">
    <property type="entry name" value="DJ-1/PfpI"/>
</dbReference>
<evidence type="ECO:0000259" key="1">
    <source>
        <dbReference type="Pfam" id="PF01965"/>
    </source>
</evidence>
<dbReference type="RefSeq" id="WP_167477694.1">
    <property type="nucleotide sequence ID" value="NZ_CP046172.1"/>
</dbReference>
<accession>A0A6G9YRC6</accession>
<name>A0A6G9YRC6_9NOCA</name>
<dbReference type="PANTHER" id="PTHR43130">
    <property type="entry name" value="ARAC-FAMILY TRANSCRIPTIONAL REGULATOR"/>
    <property type="match status" value="1"/>
</dbReference>
<gene>
    <name evidence="2" type="ORF">F5544_38135</name>
</gene>
<dbReference type="Pfam" id="PF01965">
    <property type="entry name" value="DJ-1_PfpI"/>
    <property type="match status" value="1"/>
</dbReference>
<protein>
    <submittedName>
        <fullName evidence="2">DJ-1/PfpI family protein</fullName>
    </submittedName>
</protein>
<reference evidence="2 3" key="1">
    <citation type="journal article" date="2019" name="ACS Chem. Biol.">
        <title>Identification and Mobilization of a Cryptic Antibiotic Biosynthesis Gene Locus from a Human-Pathogenic Nocardia Isolate.</title>
        <authorList>
            <person name="Herisse M."/>
            <person name="Ishida K."/>
            <person name="Porter J.L."/>
            <person name="Howden B."/>
            <person name="Hertweck C."/>
            <person name="Stinear T.P."/>
            <person name="Pidot S.J."/>
        </authorList>
    </citation>
    <scope>NUCLEOTIDE SEQUENCE [LARGE SCALE GENOMIC DNA]</scope>
    <source>
        <strain evidence="2 3">AUSMDU00012717</strain>
    </source>
</reference>
<feature type="domain" description="DJ-1/PfpI" evidence="1">
    <location>
        <begin position="5"/>
        <end position="165"/>
    </location>
</feature>
<dbReference type="Gene3D" id="3.40.50.880">
    <property type="match status" value="1"/>
</dbReference>
<dbReference type="Proteomes" id="UP000503540">
    <property type="component" value="Chromosome"/>
</dbReference>
<organism evidence="2 3">
    <name type="scientific">Nocardia arthritidis</name>
    <dbReference type="NCBI Taxonomy" id="228602"/>
    <lineage>
        <taxon>Bacteria</taxon>
        <taxon>Bacillati</taxon>
        <taxon>Actinomycetota</taxon>
        <taxon>Actinomycetes</taxon>
        <taxon>Mycobacteriales</taxon>
        <taxon>Nocardiaceae</taxon>
        <taxon>Nocardia</taxon>
    </lineage>
</organism>